<dbReference type="EC" id="3.5.1.2" evidence="10"/>
<evidence type="ECO:0000256" key="12">
    <source>
        <dbReference type="PIRSR" id="PIRSR005639-2"/>
    </source>
</evidence>
<comment type="pathway">
    <text evidence="10">Cofactor biosynthesis; pyridoxal 5'-phosphate biosynthesis.</text>
</comment>
<gene>
    <name evidence="10 13" type="primary">pdxT</name>
    <name evidence="13" type="ORF">KL86SPO_70014</name>
</gene>
<feature type="binding site" evidence="10 12">
    <location>
        <position position="107"/>
    </location>
    <ligand>
        <name>L-glutamine</name>
        <dbReference type="ChEBI" id="CHEBI:58359"/>
    </ligand>
</feature>
<dbReference type="SUPFAM" id="SSF52317">
    <property type="entry name" value="Class I glutamine amidotransferase-like"/>
    <property type="match status" value="1"/>
</dbReference>
<evidence type="ECO:0000256" key="4">
    <source>
        <dbReference type="ARBA" id="ARBA00022962"/>
    </source>
</evidence>
<dbReference type="GO" id="GO:0008614">
    <property type="term" value="P:pyridoxine metabolic process"/>
    <property type="evidence" value="ECO:0007669"/>
    <property type="project" value="TreeGrafter"/>
</dbReference>
<dbReference type="UniPathway" id="UPA00245"/>
<feature type="binding site" evidence="10 12">
    <location>
        <begin position="136"/>
        <end position="137"/>
    </location>
    <ligand>
        <name>L-glutamine</name>
        <dbReference type="ChEBI" id="CHEBI:58359"/>
    </ligand>
</feature>
<comment type="subunit">
    <text evidence="9 10">In the presence of PdxS, forms a dodecamer of heterodimers. Only shows activity in the heterodimer.</text>
</comment>
<dbReference type="CDD" id="cd01749">
    <property type="entry name" value="GATase1_PB"/>
    <property type="match status" value="1"/>
</dbReference>
<dbReference type="Pfam" id="PF01174">
    <property type="entry name" value="SNO"/>
    <property type="match status" value="1"/>
</dbReference>
<dbReference type="PANTHER" id="PTHR31559:SF0">
    <property type="entry name" value="PYRIDOXAL 5'-PHOSPHATE SYNTHASE SUBUNIT SNO1-RELATED"/>
    <property type="match status" value="1"/>
</dbReference>
<dbReference type="GO" id="GO:0006543">
    <property type="term" value="P:L-glutamine catabolic process"/>
    <property type="evidence" value="ECO:0007669"/>
    <property type="project" value="UniProtKB-UniRule"/>
</dbReference>
<dbReference type="InterPro" id="IPR029062">
    <property type="entry name" value="Class_I_gatase-like"/>
</dbReference>
<sequence length="193" mass="20477">MLTIGVLGLQGAVREHLDCLNALPAITGIAVKKAADISAVDGLILPGGESTTMGKLLEEFRLTRVLAASIQAGTPVWGTCAGMILLAKAIAGEPGCHLGLMDITVQRNAYGSQLDSFTTTVLIPKVSEILIPLVFIRAPYVVKAGPGVEILATATDKIVAVEQSNMLATAFHPELTSNLEFHRYFIAKVRKQK</sequence>
<dbReference type="RefSeq" id="WP_288185651.1">
    <property type="nucleotide sequence ID" value="NZ_LT608335.1"/>
</dbReference>
<evidence type="ECO:0000256" key="2">
    <source>
        <dbReference type="ARBA" id="ARBA00022801"/>
    </source>
</evidence>
<dbReference type="FunFam" id="3.40.50.880:FF:000010">
    <property type="entry name" value="uncharacterized protein LOC100176842 isoform X2"/>
    <property type="match status" value="1"/>
</dbReference>
<evidence type="ECO:0000256" key="9">
    <source>
        <dbReference type="ARBA" id="ARBA00064749"/>
    </source>
</evidence>
<dbReference type="PIRSF" id="PIRSF005639">
    <property type="entry name" value="Glut_amidoT_SNO"/>
    <property type="match status" value="1"/>
</dbReference>
<name>A0A212M067_9FIRM</name>
<protein>
    <recommendedName>
        <fullName evidence="10">Pyridoxal 5'-phosphate synthase subunit PdxT</fullName>
        <ecNumber evidence="10">4.3.3.6</ecNumber>
    </recommendedName>
    <alternativeName>
        <fullName evidence="10">Pdx2</fullName>
    </alternativeName>
    <alternativeName>
        <fullName evidence="10">Pyridoxal 5'-phosphate synthase glutaminase subunit</fullName>
        <ecNumber evidence="10">3.5.1.2</ecNumber>
    </alternativeName>
</protein>
<keyword evidence="5 10" id="KW-0456">Lyase</keyword>
<dbReference type="EMBL" id="FMJE01000007">
    <property type="protein sequence ID" value="SCM83156.1"/>
    <property type="molecule type" value="Genomic_DNA"/>
</dbReference>
<evidence type="ECO:0000256" key="6">
    <source>
        <dbReference type="ARBA" id="ARBA00047992"/>
    </source>
</evidence>
<dbReference type="PROSITE" id="PS51273">
    <property type="entry name" value="GATASE_TYPE_1"/>
    <property type="match status" value="1"/>
</dbReference>
<evidence type="ECO:0000256" key="1">
    <source>
        <dbReference type="ARBA" id="ARBA00008345"/>
    </source>
</evidence>
<dbReference type="Gene3D" id="3.40.50.880">
    <property type="match status" value="1"/>
</dbReference>
<dbReference type="GO" id="GO:0036381">
    <property type="term" value="F:pyridoxal 5'-phosphate synthase (glutamine hydrolysing) activity"/>
    <property type="evidence" value="ECO:0007669"/>
    <property type="project" value="UniProtKB-UniRule"/>
</dbReference>
<dbReference type="NCBIfam" id="TIGR03800">
    <property type="entry name" value="PLP_synth_Pdx2"/>
    <property type="match status" value="1"/>
</dbReference>
<dbReference type="GO" id="GO:0016740">
    <property type="term" value="F:transferase activity"/>
    <property type="evidence" value="ECO:0007669"/>
    <property type="project" value="UniProtKB-KW"/>
</dbReference>
<feature type="active site" description="Nucleophile" evidence="10 11">
    <location>
        <position position="80"/>
    </location>
</feature>
<comment type="similarity">
    <text evidence="1 10">Belongs to the glutaminase PdxT/SNO family.</text>
</comment>
<dbReference type="GO" id="GO:0042823">
    <property type="term" value="P:pyridoxal phosphate biosynthetic process"/>
    <property type="evidence" value="ECO:0007669"/>
    <property type="project" value="UniProtKB-UniRule"/>
</dbReference>
<dbReference type="AlphaFoldDB" id="A0A212M067"/>
<dbReference type="GO" id="GO:0005829">
    <property type="term" value="C:cytosol"/>
    <property type="evidence" value="ECO:0007669"/>
    <property type="project" value="TreeGrafter"/>
</dbReference>
<feature type="active site" description="Charge relay system" evidence="10 11">
    <location>
        <position position="172"/>
    </location>
</feature>
<evidence type="ECO:0000256" key="11">
    <source>
        <dbReference type="PIRSR" id="PIRSR005639-1"/>
    </source>
</evidence>
<keyword evidence="2 10" id="KW-0378">Hydrolase</keyword>
<keyword evidence="13" id="KW-0808">Transferase</keyword>
<dbReference type="GO" id="GO:1903600">
    <property type="term" value="C:glutaminase complex"/>
    <property type="evidence" value="ECO:0007669"/>
    <property type="project" value="TreeGrafter"/>
</dbReference>
<reference evidence="13" key="1">
    <citation type="submission" date="2016-08" db="EMBL/GenBank/DDBJ databases">
        <authorList>
            <person name="Seilhamer J.J."/>
        </authorList>
    </citation>
    <scope>NUCLEOTIDE SEQUENCE</scope>
    <source>
        <strain evidence="13">86</strain>
    </source>
</reference>
<dbReference type="HAMAP" id="MF_01615">
    <property type="entry name" value="PdxT"/>
    <property type="match status" value="1"/>
</dbReference>
<evidence type="ECO:0000256" key="10">
    <source>
        <dbReference type="HAMAP-Rule" id="MF_01615"/>
    </source>
</evidence>
<dbReference type="InterPro" id="IPR021196">
    <property type="entry name" value="PdxT/SNO_CS"/>
</dbReference>
<evidence type="ECO:0000256" key="5">
    <source>
        <dbReference type="ARBA" id="ARBA00023239"/>
    </source>
</evidence>
<evidence type="ECO:0000313" key="13">
    <source>
        <dbReference type="EMBL" id="SCM83156.1"/>
    </source>
</evidence>
<comment type="catalytic activity">
    <reaction evidence="6 10">
        <text>aldehydo-D-ribose 5-phosphate + D-glyceraldehyde 3-phosphate + L-glutamine = pyridoxal 5'-phosphate + L-glutamate + phosphate + 3 H2O + H(+)</text>
        <dbReference type="Rhea" id="RHEA:31507"/>
        <dbReference type="ChEBI" id="CHEBI:15377"/>
        <dbReference type="ChEBI" id="CHEBI:15378"/>
        <dbReference type="ChEBI" id="CHEBI:29985"/>
        <dbReference type="ChEBI" id="CHEBI:43474"/>
        <dbReference type="ChEBI" id="CHEBI:58273"/>
        <dbReference type="ChEBI" id="CHEBI:58359"/>
        <dbReference type="ChEBI" id="CHEBI:59776"/>
        <dbReference type="ChEBI" id="CHEBI:597326"/>
        <dbReference type="EC" id="4.3.3.6"/>
    </reaction>
</comment>
<comment type="function">
    <text evidence="8 10">Catalyzes the hydrolysis of glutamine to glutamate and ammonia as part of the biosynthesis of pyridoxal 5'-phosphate. The resulting ammonia molecule is channeled to the active site of PdxS.</text>
</comment>
<feature type="active site" description="Charge relay system" evidence="10 11">
    <location>
        <position position="174"/>
    </location>
</feature>
<evidence type="ECO:0000256" key="8">
    <source>
        <dbReference type="ARBA" id="ARBA00054599"/>
    </source>
</evidence>
<dbReference type="InterPro" id="IPR002161">
    <property type="entry name" value="PdxT/SNO"/>
</dbReference>
<dbReference type="GO" id="GO:0004359">
    <property type="term" value="F:glutaminase activity"/>
    <property type="evidence" value="ECO:0007669"/>
    <property type="project" value="UniProtKB-UniRule"/>
</dbReference>
<organism evidence="13">
    <name type="scientific">uncultured Sporomusa sp</name>
    <dbReference type="NCBI Taxonomy" id="307249"/>
    <lineage>
        <taxon>Bacteria</taxon>
        <taxon>Bacillati</taxon>
        <taxon>Bacillota</taxon>
        <taxon>Negativicutes</taxon>
        <taxon>Selenomonadales</taxon>
        <taxon>Sporomusaceae</taxon>
        <taxon>Sporomusa</taxon>
        <taxon>environmental samples</taxon>
    </lineage>
</organism>
<dbReference type="PANTHER" id="PTHR31559">
    <property type="entry name" value="PYRIDOXAL 5'-PHOSPHATE SYNTHASE SUBUNIT SNO"/>
    <property type="match status" value="1"/>
</dbReference>
<evidence type="ECO:0000256" key="7">
    <source>
        <dbReference type="ARBA" id="ARBA00049534"/>
    </source>
</evidence>
<evidence type="ECO:0000256" key="3">
    <source>
        <dbReference type="ARBA" id="ARBA00022898"/>
    </source>
</evidence>
<accession>A0A212M067</accession>
<proteinExistence type="inferred from homology"/>
<keyword evidence="4 10" id="KW-0315">Glutamine amidotransferase</keyword>
<keyword evidence="3 10" id="KW-0663">Pyridoxal phosphate</keyword>
<dbReference type="EC" id="4.3.3.6" evidence="10"/>
<comment type="catalytic activity">
    <reaction evidence="7 10">
        <text>L-glutamine + H2O = L-glutamate + NH4(+)</text>
        <dbReference type="Rhea" id="RHEA:15889"/>
        <dbReference type="ChEBI" id="CHEBI:15377"/>
        <dbReference type="ChEBI" id="CHEBI:28938"/>
        <dbReference type="ChEBI" id="CHEBI:29985"/>
        <dbReference type="ChEBI" id="CHEBI:58359"/>
        <dbReference type="EC" id="3.5.1.2"/>
    </reaction>
</comment>
<feature type="binding site" evidence="10 12">
    <location>
        <begin position="48"/>
        <end position="50"/>
    </location>
    <ligand>
        <name>L-glutamine</name>
        <dbReference type="ChEBI" id="CHEBI:58359"/>
    </ligand>
</feature>
<dbReference type="PROSITE" id="PS01236">
    <property type="entry name" value="PDXT_SNO_1"/>
    <property type="match status" value="1"/>
</dbReference>
<dbReference type="PROSITE" id="PS51130">
    <property type="entry name" value="PDXT_SNO_2"/>
    <property type="match status" value="1"/>
</dbReference>